<accession>A0A0F9BTL8</accession>
<organism evidence="1">
    <name type="scientific">marine sediment metagenome</name>
    <dbReference type="NCBI Taxonomy" id="412755"/>
    <lineage>
        <taxon>unclassified sequences</taxon>
        <taxon>metagenomes</taxon>
        <taxon>ecological metagenomes</taxon>
    </lineage>
</organism>
<reference evidence="1" key="1">
    <citation type="journal article" date="2015" name="Nature">
        <title>Complex archaea that bridge the gap between prokaryotes and eukaryotes.</title>
        <authorList>
            <person name="Spang A."/>
            <person name="Saw J.H."/>
            <person name="Jorgensen S.L."/>
            <person name="Zaremba-Niedzwiedzka K."/>
            <person name="Martijn J."/>
            <person name="Lind A.E."/>
            <person name="van Eijk R."/>
            <person name="Schleper C."/>
            <person name="Guy L."/>
            <person name="Ettema T.J."/>
        </authorList>
    </citation>
    <scope>NUCLEOTIDE SEQUENCE</scope>
</reference>
<name>A0A0F9BTL8_9ZZZZ</name>
<protein>
    <submittedName>
        <fullName evidence="1">Uncharacterized protein</fullName>
    </submittedName>
</protein>
<comment type="caution">
    <text evidence="1">The sequence shown here is derived from an EMBL/GenBank/DDBJ whole genome shotgun (WGS) entry which is preliminary data.</text>
</comment>
<dbReference type="EMBL" id="LAZR01036294">
    <property type="protein sequence ID" value="KKL25230.1"/>
    <property type="molecule type" value="Genomic_DNA"/>
</dbReference>
<dbReference type="AlphaFoldDB" id="A0A0F9BTL8"/>
<evidence type="ECO:0000313" key="1">
    <source>
        <dbReference type="EMBL" id="KKL25230.1"/>
    </source>
</evidence>
<proteinExistence type="predicted"/>
<gene>
    <name evidence="1" type="ORF">LCGC14_2407410</name>
</gene>
<sequence>MPKVQSRSLQVDTGSIRDNIIQGGIARAVAAHPITLKGSSETYKWLVRNDKTFLRYASNFDKTRYRSKFGTQGIVLNTPGIEDGLMYTHYELEGVQGDILGLDERQRLLAQYFAEAEDRIFFAGVDPGVGTSANMAITNLATKAVIDAAVPGTYGSTTATAQLDLNTVVTTAASLGGMIGQVRTAFGPNLKANALKLVVSGDVINSIDGNIDAATTRTFHDVIVDALNRAGADGGGEILATNMLGATLDYNANEIEVTDGTTNAVLMWIAPGLTEVQTSPLIQRSDMNDVDGLRINIEEKYVPVFKNPLANVYSATVANL</sequence>